<feature type="binding site" evidence="11">
    <location>
        <position position="19"/>
    </location>
    <ligand>
        <name>ATP</name>
        <dbReference type="ChEBI" id="CHEBI:30616"/>
    </ligand>
</feature>
<dbReference type="InterPro" id="IPR001564">
    <property type="entry name" value="Nucleoside_diP_kinase"/>
</dbReference>
<keyword evidence="13" id="KW-0175">Coiled coil</keyword>
<feature type="binding site" evidence="11">
    <location>
        <position position="125"/>
    </location>
    <ligand>
        <name>ATP</name>
        <dbReference type="ChEBI" id="CHEBI:30616"/>
    </ligand>
</feature>
<evidence type="ECO:0000256" key="9">
    <source>
        <dbReference type="ARBA" id="ARBA00022840"/>
    </source>
</evidence>
<keyword evidence="9" id="KW-0067">ATP-binding</keyword>
<evidence type="ECO:0000256" key="7">
    <source>
        <dbReference type="ARBA" id="ARBA00022777"/>
    </source>
</evidence>
<dbReference type="PROSITE" id="PS51374">
    <property type="entry name" value="NDPK_LIKE"/>
    <property type="match status" value="1"/>
</dbReference>
<dbReference type="EMBL" id="CP151505">
    <property type="protein sequence ID" value="WZN62079.1"/>
    <property type="molecule type" value="Genomic_DNA"/>
</dbReference>
<keyword evidence="6" id="KW-0547">Nucleotide-binding</keyword>
<feature type="binding site" evidence="11">
    <location>
        <position position="67"/>
    </location>
    <ligand>
        <name>ATP</name>
        <dbReference type="ChEBI" id="CHEBI:30616"/>
    </ligand>
</feature>
<comment type="similarity">
    <text evidence="4 11 12">Belongs to the NDK family.</text>
</comment>
<evidence type="ECO:0000313" key="17">
    <source>
        <dbReference type="Proteomes" id="UP001472866"/>
    </source>
</evidence>
<comment type="catalytic activity">
    <reaction evidence="1">
        <text>a 2'-deoxyribonucleoside 5'-diphosphate + ATP = a 2'-deoxyribonucleoside 5'-triphosphate + ADP</text>
        <dbReference type="Rhea" id="RHEA:44640"/>
        <dbReference type="ChEBI" id="CHEBI:30616"/>
        <dbReference type="ChEBI" id="CHEBI:61560"/>
        <dbReference type="ChEBI" id="CHEBI:73316"/>
        <dbReference type="ChEBI" id="CHEBI:456216"/>
        <dbReference type="EC" id="2.7.4.6"/>
    </reaction>
</comment>
<keyword evidence="10" id="KW-0966">Cell projection</keyword>
<evidence type="ECO:0000256" key="10">
    <source>
        <dbReference type="ARBA" id="ARBA00023273"/>
    </source>
</evidence>
<dbReference type="Gene3D" id="1.20.890.10">
    <property type="entry name" value="cAMP-dependent protein kinase regulatory subunit, dimerization-anchoring domain"/>
    <property type="match status" value="1"/>
</dbReference>
<evidence type="ECO:0000256" key="5">
    <source>
        <dbReference type="ARBA" id="ARBA00022679"/>
    </source>
</evidence>
<comment type="subcellular location">
    <subcellularLocation>
        <location evidence="3">Cell projection</location>
        <location evidence="3">Cilium</location>
    </subcellularLocation>
</comment>
<feature type="binding site" evidence="11">
    <location>
        <position position="115"/>
    </location>
    <ligand>
        <name>ATP</name>
        <dbReference type="ChEBI" id="CHEBI:30616"/>
    </ligand>
</feature>
<dbReference type="SUPFAM" id="SSF52540">
    <property type="entry name" value="P-loop containing nucleoside triphosphate hydrolases"/>
    <property type="match status" value="1"/>
</dbReference>
<evidence type="ECO:0000313" key="16">
    <source>
        <dbReference type="EMBL" id="WZN62079.1"/>
    </source>
</evidence>
<dbReference type="GO" id="GO:0016787">
    <property type="term" value="F:hydrolase activity"/>
    <property type="evidence" value="ECO:0007669"/>
    <property type="project" value="UniProtKB-KW"/>
</dbReference>
<evidence type="ECO:0000256" key="14">
    <source>
        <dbReference type="SAM" id="MobiDB-lite"/>
    </source>
</evidence>
<dbReference type="CDD" id="cd22983">
    <property type="entry name" value="DD_CrRSP23-like"/>
    <property type="match status" value="1"/>
</dbReference>
<comment type="catalytic activity">
    <reaction evidence="2">
        <text>a ribonucleoside 5'-diphosphate + ATP = a ribonucleoside 5'-triphosphate + ADP</text>
        <dbReference type="Rhea" id="RHEA:18113"/>
        <dbReference type="ChEBI" id="CHEBI:30616"/>
        <dbReference type="ChEBI" id="CHEBI:57930"/>
        <dbReference type="ChEBI" id="CHEBI:61557"/>
        <dbReference type="ChEBI" id="CHEBI:456216"/>
        <dbReference type="EC" id="2.7.4.6"/>
    </reaction>
</comment>
<dbReference type="GO" id="GO:0006241">
    <property type="term" value="P:CTP biosynthetic process"/>
    <property type="evidence" value="ECO:0007669"/>
    <property type="project" value="InterPro"/>
</dbReference>
<dbReference type="InterPro" id="IPR027417">
    <property type="entry name" value="P-loop_NTPase"/>
</dbReference>
<dbReference type="Gene3D" id="3.30.70.141">
    <property type="entry name" value="Nucleoside diphosphate kinase-like domain"/>
    <property type="match status" value="1"/>
</dbReference>
<keyword evidence="8" id="KW-0378">Hydrolase</keyword>
<dbReference type="SMART" id="SM00015">
    <property type="entry name" value="IQ"/>
    <property type="match status" value="5"/>
</dbReference>
<dbReference type="Pfam" id="PF00334">
    <property type="entry name" value="NDK"/>
    <property type="match status" value="1"/>
</dbReference>
<evidence type="ECO:0000256" key="8">
    <source>
        <dbReference type="ARBA" id="ARBA00022801"/>
    </source>
</evidence>
<dbReference type="Pfam" id="PF05186">
    <property type="entry name" value="Dpy-30"/>
    <property type="match status" value="1"/>
</dbReference>
<dbReference type="FunFam" id="3.30.70.141:FF:000010">
    <property type="entry name" value="Nucleoside diphosphate kinase 7"/>
    <property type="match status" value="1"/>
</dbReference>
<sequence>MVVELDTSVANEVTLAMIKPDAVAAGKARDIMNSIESNGFHIIQKKYIQLTEAEAKDFYAEHEGKKFFPKLVSFMTSGPIYALCLSKVGAISAWRALMGPTNSTEAREIKPTSLRAIYGTDNTKNACHGSDSTLSARREVLFYFPDISFPSLVDESDLRKYIKKELEPILRKGLTVLCKHKPSAGKLEATRFLAHWLLENNPHKGRVVAEGAFDVDEDEEEEDFELIFEGRKEIAADGTVKEPAAKPAAAKKGDEEYEKELDENLDLQEAEHAALKVQSHYRAFVARKTVEEKKLSKQPIVIQNQSVGEDDETQEVTLAATKIQASFRAKKARNHVKEMQEESAAATKVQSSFRAKKARNKVKELKEEAKAATTVQAGFRSMKARKRVQEMKEESAAATKVQSSFRAKKARDEVKAMREAKG</sequence>
<feature type="coiled-coil region" evidence="13">
    <location>
        <begin position="329"/>
        <end position="375"/>
    </location>
</feature>
<dbReference type="GO" id="GO:0004550">
    <property type="term" value="F:nucleoside diphosphate kinase activity"/>
    <property type="evidence" value="ECO:0007669"/>
    <property type="project" value="UniProtKB-EC"/>
</dbReference>
<reference evidence="16 17" key="1">
    <citation type="submission" date="2024-03" db="EMBL/GenBank/DDBJ databases">
        <title>Complete genome sequence of the green alga Chloropicon roscoffensis RCC1871.</title>
        <authorList>
            <person name="Lemieux C."/>
            <person name="Pombert J.-F."/>
            <person name="Otis C."/>
            <person name="Turmel M."/>
        </authorList>
    </citation>
    <scope>NUCLEOTIDE SEQUENCE [LARGE SCALE GENOMIC DNA]</scope>
    <source>
        <strain evidence="16 17">RCC1871</strain>
    </source>
</reference>
<gene>
    <name evidence="16" type="ORF">HKI87_05g36150</name>
</gene>
<protein>
    <submittedName>
        <fullName evidence="16">Nucleoside diphosphate kinase</fullName>
    </submittedName>
</protein>
<dbReference type="GO" id="GO:0006228">
    <property type="term" value="P:UTP biosynthetic process"/>
    <property type="evidence" value="ECO:0007669"/>
    <property type="project" value="InterPro"/>
</dbReference>
<dbReference type="GO" id="GO:0005524">
    <property type="term" value="F:ATP binding"/>
    <property type="evidence" value="ECO:0007669"/>
    <property type="project" value="UniProtKB-KW"/>
</dbReference>
<feature type="binding site" evidence="11">
    <location>
        <position position="101"/>
    </location>
    <ligand>
        <name>ATP</name>
        <dbReference type="ChEBI" id="CHEBI:30616"/>
    </ligand>
</feature>
<feature type="binding site" evidence="11">
    <location>
        <position position="95"/>
    </location>
    <ligand>
        <name>ATP</name>
        <dbReference type="ChEBI" id="CHEBI:30616"/>
    </ligand>
</feature>
<dbReference type="PRINTS" id="PR01243">
    <property type="entry name" value="NUCDPKINASE"/>
</dbReference>
<feature type="domain" description="Nucleoside diphosphate kinase-like" evidence="15">
    <location>
        <begin position="11"/>
        <end position="151"/>
    </location>
</feature>
<dbReference type="InterPro" id="IPR036850">
    <property type="entry name" value="NDK-like_dom_sf"/>
</dbReference>
<dbReference type="SMART" id="SM00562">
    <property type="entry name" value="NDK"/>
    <property type="match status" value="1"/>
</dbReference>
<organism evidence="16 17">
    <name type="scientific">Chloropicon roscoffensis</name>
    <dbReference type="NCBI Taxonomy" id="1461544"/>
    <lineage>
        <taxon>Eukaryota</taxon>
        <taxon>Viridiplantae</taxon>
        <taxon>Chlorophyta</taxon>
        <taxon>Chloropicophyceae</taxon>
        <taxon>Chloropicales</taxon>
        <taxon>Chloropicaceae</taxon>
        <taxon>Chloropicon</taxon>
    </lineage>
</organism>
<evidence type="ECO:0000256" key="12">
    <source>
        <dbReference type="RuleBase" id="RU004011"/>
    </source>
</evidence>
<keyword evidence="7 16" id="KW-0418">Kinase</keyword>
<dbReference type="InterPro" id="IPR007858">
    <property type="entry name" value="Dpy-30_motif"/>
</dbReference>
<evidence type="ECO:0000256" key="13">
    <source>
        <dbReference type="SAM" id="Coils"/>
    </source>
</evidence>
<evidence type="ECO:0000256" key="6">
    <source>
        <dbReference type="ARBA" id="ARBA00022741"/>
    </source>
</evidence>
<dbReference type="InterPro" id="IPR000048">
    <property type="entry name" value="IQ_motif_EF-hand-BS"/>
</dbReference>
<evidence type="ECO:0000259" key="15">
    <source>
        <dbReference type="SMART" id="SM00562"/>
    </source>
</evidence>
<feature type="region of interest" description="Disordered" evidence="14">
    <location>
        <begin position="388"/>
        <end position="422"/>
    </location>
</feature>
<keyword evidence="5" id="KW-0808">Transferase</keyword>
<name>A0AAX4P885_9CHLO</name>
<dbReference type="PANTHER" id="PTHR46161:SF3">
    <property type="entry name" value="NUCLEOSIDE DIPHOSPHATE KINASE DDB_G0292928-RELATED"/>
    <property type="match status" value="1"/>
</dbReference>
<feature type="active site" description="Pros-phosphohistidine intermediate" evidence="11">
    <location>
        <position position="128"/>
    </location>
</feature>
<dbReference type="Gene3D" id="1.20.5.190">
    <property type="match status" value="2"/>
</dbReference>
<proteinExistence type="inferred from homology"/>
<dbReference type="PANTHER" id="PTHR46161">
    <property type="entry name" value="NUCLEOSIDE DIPHOSPHATE KINASE"/>
    <property type="match status" value="1"/>
</dbReference>
<feature type="compositionally biased region" description="Basic and acidic residues" evidence="14">
    <location>
        <begin position="410"/>
        <end position="422"/>
    </location>
</feature>
<dbReference type="Pfam" id="PF00612">
    <property type="entry name" value="IQ"/>
    <property type="match status" value="5"/>
</dbReference>
<dbReference type="Proteomes" id="UP001472866">
    <property type="component" value="Chromosome 05"/>
</dbReference>
<dbReference type="PROSITE" id="PS50096">
    <property type="entry name" value="IQ"/>
    <property type="match status" value="5"/>
</dbReference>
<evidence type="ECO:0000256" key="1">
    <source>
        <dbReference type="ARBA" id="ARBA00000082"/>
    </source>
</evidence>
<keyword evidence="17" id="KW-1185">Reference proteome</keyword>
<evidence type="ECO:0000256" key="3">
    <source>
        <dbReference type="ARBA" id="ARBA00004138"/>
    </source>
</evidence>
<dbReference type="SUPFAM" id="SSF54919">
    <property type="entry name" value="Nucleoside diphosphate kinase, NDK"/>
    <property type="match status" value="1"/>
</dbReference>
<dbReference type="InterPro" id="IPR034907">
    <property type="entry name" value="NDK-like_dom"/>
</dbReference>
<evidence type="ECO:0000256" key="11">
    <source>
        <dbReference type="PROSITE-ProRule" id="PRU00706"/>
    </source>
</evidence>
<dbReference type="GO" id="GO:0006183">
    <property type="term" value="P:GTP biosynthetic process"/>
    <property type="evidence" value="ECO:0007669"/>
    <property type="project" value="InterPro"/>
</dbReference>
<accession>A0AAX4P885</accession>
<dbReference type="GO" id="GO:0005929">
    <property type="term" value="C:cilium"/>
    <property type="evidence" value="ECO:0007669"/>
    <property type="project" value="UniProtKB-SubCell"/>
</dbReference>
<evidence type="ECO:0000256" key="2">
    <source>
        <dbReference type="ARBA" id="ARBA00000937"/>
    </source>
</evidence>
<evidence type="ECO:0000256" key="4">
    <source>
        <dbReference type="ARBA" id="ARBA00008142"/>
    </source>
</evidence>
<dbReference type="AlphaFoldDB" id="A0AAX4P885"/>